<sequence length="176" mass="20255">MGPMRFLPRLTAFYISMNSPVRAGYHHNILESRQLSGVPGFEVPRPLISIFNMASKGRNWQLYAKMLGVGVAVCVGGPAFTLWVSPTEEELFKKYNPELQKRSLEGRYEKQKEFDDFVNNLKRLSKSDKAIWYVQKDEEEQRVGEAKAARRIAEKMKEEAVDPVKEEMRREAGLSK</sequence>
<evidence type="ECO:0000313" key="12">
    <source>
        <dbReference type="EMBL" id="KAK0633114.1"/>
    </source>
</evidence>
<evidence type="ECO:0000256" key="3">
    <source>
        <dbReference type="ARBA" id="ARBA00022692"/>
    </source>
</evidence>
<evidence type="ECO:0000256" key="9">
    <source>
        <dbReference type="ARBA" id="ARBA00025413"/>
    </source>
</evidence>
<protein>
    <recommendedName>
        <fullName evidence="10 11">Cytochrome b mRNA-processing protein 4</fullName>
    </recommendedName>
</protein>
<dbReference type="AlphaFoldDB" id="A0AA39XFR3"/>
<evidence type="ECO:0000256" key="4">
    <source>
        <dbReference type="ARBA" id="ARBA00022792"/>
    </source>
</evidence>
<gene>
    <name evidence="12" type="ORF">B0T14DRAFT_53894</name>
</gene>
<comment type="similarity">
    <text evidence="2 11">Belongs to the CBP4 family.</text>
</comment>
<evidence type="ECO:0000256" key="7">
    <source>
        <dbReference type="ARBA" id="ARBA00023136"/>
    </source>
</evidence>
<dbReference type="EMBL" id="JAULSU010000001">
    <property type="protein sequence ID" value="KAK0633114.1"/>
    <property type="molecule type" value="Genomic_DNA"/>
</dbReference>
<evidence type="ECO:0000313" key="13">
    <source>
        <dbReference type="Proteomes" id="UP001175000"/>
    </source>
</evidence>
<accession>A0AA39XFR3</accession>
<evidence type="ECO:0000256" key="6">
    <source>
        <dbReference type="ARBA" id="ARBA00023128"/>
    </source>
</evidence>
<keyword evidence="5" id="KW-1133">Transmembrane helix</keyword>
<dbReference type="PANTHER" id="PTHR28202">
    <property type="entry name" value="ASSEMBLY FACTOR CBP4"/>
    <property type="match status" value="1"/>
</dbReference>
<evidence type="ECO:0000256" key="8">
    <source>
        <dbReference type="ARBA" id="ARBA00023186"/>
    </source>
</evidence>
<dbReference type="GO" id="GO:0034551">
    <property type="term" value="P:mitochondrial respiratory chain complex III assembly"/>
    <property type="evidence" value="ECO:0007669"/>
    <property type="project" value="TreeGrafter"/>
</dbReference>
<comment type="caution">
    <text evidence="12">The sequence shown here is derived from an EMBL/GenBank/DDBJ whole genome shotgun (WGS) entry which is preliminary data.</text>
</comment>
<keyword evidence="7" id="KW-0472">Membrane</keyword>
<dbReference type="Proteomes" id="UP001175000">
    <property type="component" value="Unassembled WGS sequence"/>
</dbReference>
<keyword evidence="6 11" id="KW-0496">Mitochondrion</keyword>
<dbReference type="InterPro" id="IPR012420">
    <property type="entry name" value="Cbp4"/>
</dbReference>
<keyword evidence="13" id="KW-1185">Reference proteome</keyword>
<evidence type="ECO:0000256" key="1">
    <source>
        <dbReference type="ARBA" id="ARBA00004434"/>
    </source>
</evidence>
<organism evidence="12 13">
    <name type="scientific">Immersiella caudata</name>
    <dbReference type="NCBI Taxonomy" id="314043"/>
    <lineage>
        <taxon>Eukaryota</taxon>
        <taxon>Fungi</taxon>
        <taxon>Dikarya</taxon>
        <taxon>Ascomycota</taxon>
        <taxon>Pezizomycotina</taxon>
        <taxon>Sordariomycetes</taxon>
        <taxon>Sordariomycetidae</taxon>
        <taxon>Sordariales</taxon>
        <taxon>Lasiosphaeriaceae</taxon>
        <taxon>Immersiella</taxon>
    </lineage>
</organism>
<evidence type="ECO:0000256" key="11">
    <source>
        <dbReference type="RuleBase" id="RU368005"/>
    </source>
</evidence>
<dbReference type="PANTHER" id="PTHR28202:SF1">
    <property type="entry name" value="ASSEMBLY FACTOR CBP4"/>
    <property type="match status" value="1"/>
</dbReference>
<keyword evidence="4 11" id="KW-0999">Mitochondrion inner membrane</keyword>
<dbReference type="Pfam" id="PF07960">
    <property type="entry name" value="CBP4"/>
    <property type="match status" value="1"/>
</dbReference>
<reference evidence="12" key="1">
    <citation type="submission" date="2023-06" db="EMBL/GenBank/DDBJ databases">
        <title>Genome-scale phylogeny and comparative genomics of the fungal order Sordariales.</title>
        <authorList>
            <consortium name="Lawrence Berkeley National Laboratory"/>
            <person name="Hensen N."/>
            <person name="Bonometti L."/>
            <person name="Westerberg I."/>
            <person name="Brannstrom I.O."/>
            <person name="Guillou S."/>
            <person name="Cros-Aarteil S."/>
            <person name="Calhoun S."/>
            <person name="Haridas S."/>
            <person name="Kuo A."/>
            <person name="Mondo S."/>
            <person name="Pangilinan J."/>
            <person name="Riley R."/>
            <person name="Labutti K."/>
            <person name="Andreopoulos B."/>
            <person name="Lipzen A."/>
            <person name="Chen C."/>
            <person name="Yanf M."/>
            <person name="Daum C."/>
            <person name="Ng V."/>
            <person name="Clum A."/>
            <person name="Steindorff A."/>
            <person name="Ohm R."/>
            <person name="Martin F."/>
            <person name="Silar P."/>
            <person name="Natvig D."/>
            <person name="Lalanne C."/>
            <person name="Gautier V."/>
            <person name="Ament-Velasquez S.L."/>
            <person name="Kruys A."/>
            <person name="Hutchinson M.I."/>
            <person name="Powell A.J."/>
            <person name="Barry K."/>
            <person name="Miller A.N."/>
            <person name="Grigoriev I.V."/>
            <person name="Debuchy R."/>
            <person name="Gladieux P."/>
            <person name="Thoren M.H."/>
            <person name="Johannesson H."/>
        </authorList>
    </citation>
    <scope>NUCLEOTIDE SEQUENCE</scope>
    <source>
        <strain evidence="12">CBS 606.72</strain>
    </source>
</reference>
<comment type="subcellular location">
    <subcellularLocation>
        <location evidence="1 11">Mitochondrion inner membrane</location>
        <topology evidence="1 11">Single-pass membrane protein</topology>
    </subcellularLocation>
</comment>
<comment type="function">
    <text evidence="9 11">Essential for the assembly of ubiquinol-cytochrome c reductase. It has a direct effect on the correct occurrence of the Rieske protein, core 4, core 5 and apocytochrome b.</text>
</comment>
<evidence type="ECO:0000256" key="2">
    <source>
        <dbReference type="ARBA" id="ARBA00006780"/>
    </source>
</evidence>
<evidence type="ECO:0000256" key="5">
    <source>
        <dbReference type="ARBA" id="ARBA00022989"/>
    </source>
</evidence>
<name>A0AA39XFR3_9PEZI</name>
<proteinExistence type="inferred from homology"/>
<keyword evidence="8 11" id="KW-0143">Chaperone</keyword>
<keyword evidence="3" id="KW-0812">Transmembrane</keyword>
<dbReference type="GO" id="GO:0005743">
    <property type="term" value="C:mitochondrial inner membrane"/>
    <property type="evidence" value="ECO:0007669"/>
    <property type="project" value="UniProtKB-SubCell"/>
</dbReference>
<evidence type="ECO:0000256" key="10">
    <source>
        <dbReference type="ARBA" id="ARBA00031521"/>
    </source>
</evidence>